<dbReference type="GO" id="GO:0005634">
    <property type="term" value="C:nucleus"/>
    <property type="evidence" value="ECO:0000318"/>
    <property type="project" value="GO_Central"/>
</dbReference>
<dbReference type="Pfam" id="PF10533">
    <property type="entry name" value="Plant_zn_clust"/>
    <property type="match status" value="1"/>
</dbReference>
<dbReference type="InterPro" id="IPR036576">
    <property type="entry name" value="WRKY_dom_sf"/>
</dbReference>
<feature type="region of interest" description="Disordered" evidence="6">
    <location>
        <begin position="252"/>
        <end position="275"/>
    </location>
</feature>
<dbReference type="AlphaFoldDB" id="A0A2K1KAV0"/>
<evidence type="ECO:0000259" key="7">
    <source>
        <dbReference type="PROSITE" id="PS50811"/>
    </source>
</evidence>
<organism evidence="8">
    <name type="scientific">Physcomitrium patens</name>
    <name type="common">Spreading-leaved earth moss</name>
    <name type="synonym">Physcomitrella patens</name>
    <dbReference type="NCBI Taxonomy" id="3218"/>
    <lineage>
        <taxon>Eukaryota</taxon>
        <taxon>Viridiplantae</taxon>
        <taxon>Streptophyta</taxon>
        <taxon>Embryophyta</taxon>
        <taxon>Bryophyta</taxon>
        <taxon>Bryophytina</taxon>
        <taxon>Bryopsida</taxon>
        <taxon>Funariidae</taxon>
        <taxon>Funariales</taxon>
        <taxon>Funariaceae</taxon>
        <taxon>Physcomitrium</taxon>
    </lineage>
</organism>
<feature type="compositionally biased region" description="Basic and acidic residues" evidence="6">
    <location>
        <begin position="12"/>
        <end position="21"/>
    </location>
</feature>
<dbReference type="PANTHER" id="PTHR31282">
    <property type="entry name" value="WRKY TRANSCRIPTION FACTOR 21-RELATED"/>
    <property type="match status" value="1"/>
</dbReference>
<evidence type="ECO:0000256" key="4">
    <source>
        <dbReference type="ARBA" id="ARBA00023163"/>
    </source>
</evidence>
<dbReference type="Gramene" id="Pp3c7_7550V3.3">
    <property type="protein sequence ID" value="Pp3c7_7550V3.3"/>
    <property type="gene ID" value="Pp3c7_7550"/>
</dbReference>
<dbReference type="Gene3D" id="2.20.25.80">
    <property type="entry name" value="WRKY domain"/>
    <property type="match status" value="1"/>
</dbReference>
<reference evidence="9" key="3">
    <citation type="submission" date="2020-12" db="UniProtKB">
        <authorList>
            <consortium name="EnsemblPlants"/>
        </authorList>
    </citation>
    <scope>IDENTIFICATION</scope>
</reference>
<evidence type="ECO:0000313" key="8">
    <source>
        <dbReference type="EMBL" id="PNR50903.1"/>
    </source>
</evidence>
<dbReference type="GO" id="GO:0003700">
    <property type="term" value="F:DNA-binding transcription factor activity"/>
    <property type="evidence" value="ECO:0000318"/>
    <property type="project" value="GO_Central"/>
</dbReference>
<dbReference type="PROSITE" id="PS50811">
    <property type="entry name" value="WRKY"/>
    <property type="match status" value="1"/>
</dbReference>
<evidence type="ECO:0000256" key="6">
    <source>
        <dbReference type="SAM" id="MobiDB-lite"/>
    </source>
</evidence>
<dbReference type="OrthoDB" id="756799at2759"/>
<dbReference type="KEGG" id="ppp:112284216"/>
<protein>
    <recommendedName>
        <fullName evidence="7">WRKY domain-containing protein</fullName>
    </recommendedName>
</protein>
<dbReference type="InterPro" id="IPR044810">
    <property type="entry name" value="WRKY_plant"/>
</dbReference>
<evidence type="ECO:0000256" key="1">
    <source>
        <dbReference type="ARBA" id="ARBA00004123"/>
    </source>
</evidence>
<dbReference type="Pfam" id="PF03106">
    <property type="entry name" value="WRKY"/>
    <property type="match status" value="1"/>
</dbReference>
<accession>A0A2K1KAV0</accession>
<dbReference type="Gramene" id="Pp3c7_7550V3.1">
    <property type="protein sequence ID" value="Pp3c7_7550V3.1"/>
    <property type="gene ID" value="Pp3c7_7550"/>
</dbReference>
<dbReference type="InterPro" id="IPR018872">
    <property type="entry name" value="Zn-cluster-dom"/>
</dbReference>
<dbReference type="EnsemblPlants" id="Pp3c7_7550V3.3">
    <property type="protein sequence ID" value="Pp3c7_7550V3.3"/>
    <property type="gene ID" value="Pp3c7_7550"/>
</dbReference>
<keyword evidence="2" id="KW-0805">Transcription regulation</keyword>
<dbReference type="GO" id="GO:0000976">
    <property type="term" value="F:transcription cis-regulatory region binding"/>
    <property type="evidence" value="ECO:0000318"/>
    <property type="project" value="GO_Central"/>
</dbReference>
<dbReference type="EMBL" id="ABEU02000007">
    <property type="protein sequence ID" value="PNR50903.1"/>
    <property type="molecule type" value="Genomic_DNA"/>
</dbReference>
<dbReference type="RefSeq" id="XP_024379590.1">
    <property type="nucleotide sequence ID" value="XM_024523822.2"/>
</dbReference>
<evidence type="ECO:0000256" key="3">
    <source>
        <dbReference type="ARBA" id="ARBA00023125"/>
    </source>
</evidence>
<feature type="domain" description="WRKY" evidence="7">
    <location>
        <begin position="309"/>
        <end position="375"/>
    </location>
</feature>
<dbReference type="EnsemblPlants" id="Pp3c7_7550V3.1">
    <property type="protein sequence ID" value="Pp3c7_7550V3.1"/>
    <property type="gene ID" value="Pp3c7_7550"/>
</dbReference>
<reference evidence="8 10" key="2">
    <citation type="journal article" date="2018" name="Plant J.">
        <title>The Physcomitrella patens chromosome-scale assembly reveals moss genome structure and evolution.</title>
        <authorList>
            <person name="Lang D."/>
            <person name="Ullrich K.K."/>
            <person name="Murat F."/>
            <person name="Fuchs J."/>
            <person name="Jenkins J."/>
            <person name="Haas F.B."/>
            <person name="Piednoel M."/>
            <person name="Gundlach H."/>
            <person name="Van Bel M."/>
            <person name="Meyberg R."/>
            <person name="Vives C."/>
            <person name="Morata J."/>
            <person name="Symeonidi A."/>
            <person name="Hiss M."/>
            <person name="Muchero W."/>
            <person name="Kamisugi Y."/>
            <person name="Saleh O."/>
            <person name="Blanc G."/>
            <person name="Decker E.L."/>
            <person name="van Gessel N."/>
            <person name="Grimwood J."/>
            <person name="Hayes R.D."/>
            <person name="Graham S.W."/>
            <person name="Gunter L.E."/>
            <person name="McDaniel S.F."/>
            <person name="Hoernstein S.N.W."/>
            <person name="Larsson A."/>
            <person name="Li F.W."/>
            <person name="Perroud P.F."/>
            <person name="Phillips J."/>
            <person name="Ranjan P."/>
            <person name="Rokshar D.S."/>
            <person name="Rothfels C.J."/>
            <person name="Schneider L."/>
            <person name="Shu S."/>
            <person name="Stevenson D.W."/>
            <person name="Thummler F."/>
            <person name="Tillich M."/>
            <person name="Villarreal Aguilar J.C."/>
            <person name="Widiez T."/>
            <person name="Wong G.K."/>
            <person name="Wymore A."/>
            <person name="Zhang Y."/>
            <person name="Zimmer A.D."/>
            <person name="Quatrano R.S."/>
            <person name="Mayer K.F.X."/>
            <person name="Goodstein D."/>
            <person name="Casacuberta J.M."/>
            <person name="Vandepoele K."/>
            <person name="Reski R."/>
            <person name="Cuming A.C."/>
            <person name="Tuskan G.A."/>
            <person name="Maumus F."/>
            <person name="Salse J."/>
            <person name="Schmutz J."/>
            <person name="Rensing S.A."/>
        </authorList>
    </citation>
    <scope>NUCLEOTIDE SEQUENCE [LARGE SCALE GENOMIC DNA]</scope>
    <source>
        <strain evidence="9 10">cv. Gransden 2004</strain>
    </source>
</reference>
<evidence type="ECO:0000256" key="2">
    <source>
        <dbReference type="ARBA" id="ARBA00023015"/>
    </source>
</evidence>
<evidence type="ECO:0000256" key="5">
    <source>
        <dbReference type="ARBA" id="ARBA00023242"/>
    </source>
</evidence>
<dbReference type="FunCoup" id="A0A2K1KAV0">
    <property type="interactions" value="25"/>
</dbReference>
<keyword evidence="3" id="KW-0238">DNA-binding</keyword>
<keyword evidence="4" id="KW-0804">Transcription</keyword>
<evidence type="ECO:0000313" key="9">
    <source>
        <dbReference type="EnsemblPlants" id="Pp3c7_7550V3.1"/>
    </source>
</evidence>
<feature type="compositionally biased region" description="Basic and acidic residues" evidence="6">
    <location>
        <begin position="252"/>
        <end position="261"/>
    </location>
</feature>
<dbReference type="FunFam" id="2.20.25.80:FF:000004">
    <property type="entry name" value="WRKY transcription factor 65"/>
    <property type="match status" value="1"/>
</dbReference>
<dbReference type="STRING" id="3218.A0A2K1KAV0"/>
<dbReference type="SMART" id="SM00774">
    <property type="entry name" value="WRKY"/>
    <property type="match status" value="1"/>
</dbReference>
<reference evidence="8 10" key="1">
    <citation type="journal article" date="2008" name="Science">
        <title>The Physcomitrella genome reveals evolutionary insights into the conquest of land by plants.</title>
        <authorList>
            <person name="Rensing S."/>
            <person name="Lang D."/>
            <person name="Zimmer A."/>
            <person name="Terry A."/>
            <person name="Salamov A."/>
            <person name="Shapiro H."/>
            <person name="Nishiyama T."/>
            <person name="Perroud P.-F."/>
            <person name="Lindquist E."/>
            <person name="Kamisugi Y."/>
            <person name="Tanahashi T."/>
            <person name="Sakakibara K."/>
            <person name="Fujita T."/>
            <person name="Oishi K."/>
            <person name="Shin-I T."/>
            <person name="Kuroki Y."/>
            <person name="Toyoda A."/>
            <person name="Suzuki Y."/>
            <person name="Hashimoto A."/>
            <person name="Yamaguchi K."/>
            <person name="Sugano A."/>
            <person name="Kohara Y."/>
            <person name="Fujiyama A."/>
            <person name="Anterola A."/>
            <person name="Aoki S."/>
            <person name="Ashton N."/>
            <person name="Barbazuk W.B."/>
            <person name="Barker E."/>
            <person name="Bennetzen J."/>
            <person name="Bezanilla M."/>
            <person name="Blankenship R."/>
            <person name="Cho S.H."/>
            <person name="Dutcher S."/>
            <person name="Estelle M."/>
            <person name="Fawcett J.A."/>
            <person name="Gundlach H."/>
            <person name="Hanada K."/>
            <person name="Heyl A."/>
            <person name="Hicks K.A."/>
            <person name="Hugh J."/>
            <person name="Lohr M."/>
            <person name="Mayer K."/>
            <person name="Melkozernov A."/>
            <person name="Murata T."/>
            <person name="Nelson D."/>
            <person name="Pils B."/>
            <person name="Prigge M."/>
            <person name="Reiss B."/>
            <person name="Renner T."/>
            <person name="Rombauts S."/>
            <person name="Rushton P."/>
            <person name="Sanderfoot A."/>
            <person name="Schween G."/>
            <person name="Shiu S.-H."/>
            <person name="Stueber K."/>
            <person name="Theodoulou F.L."/>
            <person name="Tu H."/>
            <person name="Van de Peer Y."/>
            <person name="Verrier P.J."/>
            <person name="Waters E."/>
            <person name="Wood A."/>
            <person name="Yang L."/>
            <person name="Cove D."/>
            <person name="Cuming A."/>
            <person name="Hasebe M."/>
            <person name="Lucas S."/>
            <person name="Mishler D.B."/>
            <person name="Reski R."/>
            <person name="Grigoriev I."/>
            <person name="Quatrano R.S."/>
            <person name="Boore J.L."/>
        </authorList>
    </citation>
    <scope>NUCLEOTIDE SEQUENCE [LARGE SCALE GENOMIC DNA]</scope>
    <source>
        <strain evidence="9 10">cv. Gransden 2004</strain>
    </source>
</reference>
<dbReference type="Proteomes" id="UP000006727">
    <property type="component" value="Chromosome 7"/>
</dbReference>
<dbReference type="GO" id="GO:0006355">
    <property type="term" value="P:regulation of DNA-templated transcription"/>
    <property type="evidence" value="ECO:0000318"/>
    <property type="project" value="GO_Central"/>
</dbReference>
<name>A0A2K1KAV0_PHYPA</name>
<evidence type="ECO:0000313" key="10">
    <source>
        <dbReference type="Proteomes" id="UP000006727"/>
    </source>
</evidence>
<keyword evidence="5" id="KW-0539">Nucleus</keyword>
<feature type="compositionally biased region" description="Polar residues" evidence="6">
    <location>
        <begin position="1"/>
        <end position="10"/>
    </location>
</feature>
<comment type="subcellular location">
    <subcellularLocation>
        <location evidence="1">Nucleus</location>
    </subcellularLocation>
</comment>
<dbReference type="InterPro" id="IPR003657">
    <property type="entry name" value="WRKY_dom"/>
</dbReference>
<dbReference type="GeneID" id="112284216"/>
<proteinExistence type="predicted"/>
<keyword evidence="10" id="KW-1185">Reference proteome</keyword>
<gene>
    <name evidence="9" type="primary">LOC112284216</name>
    <name evidence="8" type="ORF">PHYPA_010089</name>
</gene>
<sequence length="385" mass="42813">MELLTESASSLIKERDHEAEQATRMGLENAKQLLRSLAHSESYQGNQASLDMEASIAAGAAISRFQKVVTLLSRTGHARFRRGPAGLSNVLGPSTNSTQYGMKRKRDFPFPSSTPPQYPHVPDEVLVSFQHRQQQLHYPQQHLLAQAKQFIPPQVSASLGASLGSGGSGMNHLQLNHHRLQQLHLQQMHQHLQQQLWSPLQQRNQQGYHSMIQEISLGKSELGRSLERGPETTTSKSFASVCLDGSVDSDKVHNFTPERRAQGPPTKKKCMGKADEGSGKCATAGRCHCSKRRKLKVKRIIRVPAISSKLADIPPDDYSWRKYGQKPIKGSPHPRGYYKCSSMRGCLARKHVERSLEDSSMLIITYEGEHNHSRSTSVSAALLCT</sequence>
<dbReference type="SUPFAM" id="SSF118290">
    <property type="entry name" value="WRKY DNA-binding domain"/>
    <property type="match status" value="1"/>
</dbReference>
<feature type="region of interest" description="Disordered" evidence="6">
    <location>
        <begin position="1"/>
        <end position="23"/>
    </location>
</feature>